<dbReference type="EMBL" id="KZ623636">
    <property type="protein sequence ID" value="PNS22229.1"/>
    <property type="molecule type" value="Genomic_DNA"/>
</dbReference>
<gene>
    <name evidence="1" type="ORF">POPTR_T161900</name>
</gene>
<dbReference type="InParanoid" id="U7DVG0"/>
<reference evidence="1" key="2">
    <citation type="submission" date="2017-07" db="EMBL/GenBank/DDBJ databases">
        <title>WGS assembly of Populus trichocarpa.</title>
        <authorList>
            <person name="Tuskan G."/>
            <person name="Difazio S."/>
            <person name="Jansson S."/>
            <person name="Bohlmann J."/>
            <person name="Grigoriev I."/>
            <person name="Hellsten U."/>
            <person name="Putnam N."/>
            <person name="Ralph S."/>
            <person name="Rombauts S."/>
            <person name="Salamov A."/>
            <person name="Schein J."/>
            <person name="Sterck L."/>
            <person name="Aerts A."/>
            <person name="Bhalerao R."/>
            <person name="Bhalerao R."/>
            <person name="Blaudez D."/>
            <person name="Boerjan W."/>
            <person name="Brun A."/>
            <person name="Brunner A."/>
            <person name="Busov V."/>
            <person name="Campbell M."/>
            <person name="Carlson J."/>
            <person name="Chalot M."/>
            <person name="Chapman J."/>
            <person name="Chen G."/>
            <person name="Cooper D."/>
            <person name="Coutinho P."/>
            <person name="Couturier J."/>
            <person name="Covert S."/>
            <person name="Cronk Q."/>
            <person name="Cunningham R."/>
            <person name="Davis J."/>
            <person name="Degroeve S."/>
            <person name="Dejardin A."/>
            <person name="Depamphilis C."/>
            <person name="Detter J."/>
            <person name="Dirks B."/>
            <person name="Dubchak I."/>
            <person name="Duplessis S."/>
            <person name="Ehlting J."/>
            <person name="Ellis B."/>
            <person name="Gendler K."/>
            <person name="Goodstein D."/>
            <person name="Gribskov M."/>
            <person name="Grimwood J."/>
            <person name="Groover A."/>
            <person name="Gunter L."/>
            <person name="Hamberger B."/>
            <person name="Heinze B."/>
            <person name="Helariutta Y."/>
            <person name="Henrissat B."/>
            <person name="Holligan D."/>
            <person name="Holt R."/>
            <person name="Huang W."/>
            <person name="Islam-Faridi N."/>
            <person name="Jones S."/>
            <person name="Jones-Rhoades M."/>
            <person name="Jorgensen R."/>
            <person name="Joshi C."/>
            <person name="Kangasjarvi J."/>
            <person name="Karlsson J."/>
            <person name="Kelleher C."/>
            <person name="Kirkpatrick R."/>
            <person name="Kirst M."/>
            <person name="Kohler A."/>
            <person name="Kalluri U."/>
            <person name="Larimer F."/>
            <person name="Leebens-Mack J."/>
            <person name="Leple J."/>
            <person name="Locascio P."/>
            <person name="Lou Y."/>
            <person name="Lucas S."/>
            <person name="Martin F."/>
            <person name="Montanini B."/>
            <person name="Napoli C."/>
            <person name="Nelson D."/>
            <person name="Nelson C."/>
            <person name="Nieminen K."/>
            <person name="Nilsson O."/>
            <person name="Pereda V."/>
            <person name="Peter G."/>
            <person name="Philippe R."/>
            <person name="Pilate G."/>
            <person name="Poliakov A."/>
            <person name="Razumovskaya J."/>
            <person name="Richardson P."/>
            <person name="Rinaldi C."/>
            <person name="Ritland K."/>
            <person name="Rouze P."/>
            <person name="Ryaboy D."/>
            <person name="Schmutz J."/>
            <person name="Schrader J."/>
            <person name="Segerman B."/>
            <person name="Shin H."/>
            <person name="Siddiqui A."/>
            <person name="Sterky F."/>
            <person name="Terry A."/>
            <person name="Tsai C."/>
            <person name="Uberbacher E."/>
            <person name="Unneberg P."/>
            <person name="Vahala J."/>
            <person name="Wall K."/>
            <person name="Wessler S."/>
            <person name="Yang G."/>
            <person name="Yin T."/>
            <person name="Douglas C."/>
            <person name="Marra M."/>
            <person name="Sandberg G."/>
            <person name="Van De Peer Y."/>
            <person name="Rokhsar D."/>
        </authorList>
    </citation>
    <scope>NUCLEOTIDE SEQUENCE</scope>
    <source>
        <strain evidence="1">Nisqually-1</strain>
    </source>
</reference>
<dbReference type="HOGENOM" id="CLU_1470573_0_0_1"/>
<reference evidence="1" key="1">
    <citation type="journal article" date="2006" name="Science">
        <title>The genome of black cottonwood, Populus trichocarpa (Torr. &amp; Gray).</title>
        <authorList>
            <person name="Tuskan G.A."/>
            <person name="Difazio S."/>
            <person name="Jansson S."/>
            <person name="Bohlmann J."/>
            <person name="Grigoriev I."/>
            <person name="Hellsten U."/>
            <person name="Putnam N."/>
            <person name="Ralph S."/>
            <person name="Rombauts S."/>
            <person name="Salamov A."/>
            <person name="Schein J."/>
            <person name="Sterck L."/>
            <person name="Aerts A."/>
            <person name="Bhalerao R.R."/>
            <person name="Bhalerao R.P."/>
            <person name="Blaudez D."/>
            <person name="Boerjan W."/>
            <person name="Brun A."/>
            <person name="Brunner A."/>
            <person name="Busov V."/>
            <person name="Campbell M."/>
            <person name="Carlson J."/>
            <person name="Chalot M."/>
            <person name="Chapman J."/>
            <person name="Chen G.L."/>
            <person name="Cooper D."/>
            <person name="Coutinho P.M."/>
            <person name="Couturier J."/>
            <person name="Covert S."/>
            <person name="Cronk Q."/>
            <person name="Cunningham R."/>
            <person name="Davis J."/>
            <person name="Degroeve S."/>
            <person name="Dejardin A."/>
            <person name="Depamphilis C."/>
            <person name="Detter J."/>
            <person name="Dirks B."/>
            <person name="Dubchak I."/>
            <person name="Duplessis S."/>
            <person name="Ehlting J."/>
            <person name="Ellis B."/>
            <person name="Gendler K."/>
            <person name="Goodstein D."/>
            <person name="Gribskov M."/>
            <person name="Grimwood J."/>
            <person name="Groover A."/>
            <person name="Gunter L."/>
            <person name="Hamberger B."/>
            <person name="Heinze B."/>
            <person name="Helariutta Y."/>
            <person name="Henrissat B."/>
            <person name="Holligan D."/>
            <person name="Holt R."/>
            <person name="Huang W."/>
            <person name="Islam-Faridi N."/>
            <person name="Jones S."/>
            <person name="Jones-Rhoades M."/>
            <person name="Jorgensen R."/>
            <person name="Joshi C."/>
            <person name="Kangasjarvi J."/>
            <person name="Karlsson J."/>
            <person name="Kelleher C."/>
            <person name="Kirkpatrick R."/>
            <person name="Kirst M."/>
            <person name="Kohler A."/>
            <person name="Kalluri U."/>
            <person name="Larimer F."/>
            <person name="Leebens-Mack J."/>
            <person name="Leple J.C."/>
            <person name="Locascio P."/>
            <person name="Lou Y."/>
            <person name="Lucas S."/>
            <person name="Martin F."/>
            <person name="Montanini B."/>
            <person name="Napoli C."/>
            <person name="Nelson D.R."/>
            <person name="Nelson C."/>
            <person name="Nieminen K."/>
            <person name="Nilsson O."/>
            <person name="Pereda V."/>
            <person name="Peter G."/>
            <person name="Philippe R."/>
            <person name="Pilate G."/>
            <person name="Poliakov A."/>
            <person name="Razumovskaya J."/>
            <person name="Richardson P."/>
            <person name="Rinaldi C."/>
            <person name="Ritland K."/>
            <person name="Rouze P."/>
            <person name="Ryaboy D."/>
            <person name="Schmutz J."/>
            <person name="Schrader J."/>
            <person name="Segerman B."/>
            <person name="Shin H."/>
            <person name="Siddiqui A."/>
            <person name="Sterky F."/>
            <person name="Terry A."/>
            <person name="Tsai C.J."/>
            <person name="Uberbacher E."/>
            <person name="Unneberg P."/>
            <person name="Vahala J."/>
            <person name="Wall K."/>
            <person name="Wessler S."/>
            <person name="Yang G."/>
            <person name="Yin T."/>
            <person name="Douglas C."/>
            <person name="Marra M."/>
            <person name="Sandberg G."/>
            <person name="Van de Peer Y."/>
            <person name="Rokhsar D."/>
        </authorList>
    </citation>
    <scope>NUCLEOTIDE SEQUENCE [LARGE SCALE GENOMIC DNA]</scope>
    <source>
        <strain evidence="1">Nisqually-1</strain>
    </source>
</reference>
<accession>U7DVG0</accession>
<dbReference type="AlphaFoldDB" id="U7DVG0"/>
<name>U7DVG0_POPTR</name>
<protein>
    <submittedName>
        <fullName evidence="1">Uncharacterized protein</fullName>
    </submittedName>
</protein>
<proteinExistence type="predicted"/>
<evidence type="ECO:0000313" key="1">
    <source>
        <dbReference type="EMBL" id="PNS22229.1"/>
    </source>
</evidence>
<sequence length="184" mass="20464">MGIDENPFPLINTLSTNMMTIANDILLSQGITFVTVATNELFDALVADQILRFTAVNNHMILKDYVDEGTLARNMVTQLPAVKEVYQQEIVRGIGAKEKGVAEFAKAVKVLLEKMNDNKPMYVKPLYLHAKIEREEIGRVLVNNGTAVNILPLSMLEVIGKTMEDLTPTRLEISGFFGKILQAK</sequence>
<organism evidence="1">
    <name type="scientific">Populus trichocarpa</name>
    <name type="common">Western balsam poplar</name>
    <name type="synonym">Populus balsamifera subsp. trichocarpa</name>
    <dbReference type="NCBI Taxonomy" id="3694"/>
    <lineage>
        <taxon>Eukaryota</taxon>
        <taxon>Viridiplantae</taxon>
        <taxon>Streptophyta</taxon>
        <taxon>Embryophyta</taxon>
        <taxon>Tracheophyta</taxon>
        <taxon>Spermatophyta</taxon>
        <taxon>Magnoliopsida</taxon>
        <taxon>eudicotyledons</taxon>
        <taxon>Gunneridae</taxon>
        <taxon>Pentapetalae</taxon>
        <taxon>rosids</taxon>
        <taxon>fabids</taxon>
        <taxon>Malpighiales</taxon>
        <taxon>Salicaceae</taxon>
        <taxon>Saliceae</taxon>
        <taxon>Populus</taxon>
    </lineage>
</organism>